<keyword evidence="2" id="KW-1185">Reference proteome</keyword>
<evidence type="ECO:0000313" key="1">
    <source>
        <dbReference type="EMBL" id="CAH3144789.1"/>
    </source>
</evidence>
<proteinExistence type="predicted"/>
<gene>
    <name evidence="1" type="ORF">PEVE_00043269</name>
</gene>
<dbReference type="Proteomes" id="UP001159427">
    <property type="component" value="Unassembled WGS sequence"/>
</dbReference>
<name>A0ABN8PM37_9CNID</name>
<comment type="caution">
    <text evidence="1">The sequence shown here is derived from an EMBL/GenBank/DDBJ whole genome shotgun (WGS) entry which is preliminary data.</text>
</comment>
<sequence>MANRALSRTVVFLDKRITSVPSSVYYERLLKGGRVKEIFFTKNTTSQEMGGKILDCFPSLAGSDLSRLEFIASYSKGHSMATVATGLQDGCKVVELFGGARKKKVFIYLPSVPPMSSSPYTSTSSVPCMSSSVSTSSVTPMSSSISTSTFTVPLISSPTFTSTVTPVSSTSTPTLPPVSASGILIDLTTPPSSGGGYVFDDLSTAGVVTDDASIVSRTSEVLQCINSLERVCGEMAQLPFLTHTFEEVGC</sequence>
<dbReference type="EMBL" id="CALNXI010000877">
    <property type="protein sequence ID" value="CAH3144789.1"/>
    <property type="molecule type" value="Genomic_DNA"/>
</dbReference>
<protein>
    <submittedName>
        <fullName evidence="1">Uncharacterized protein</fullName>
    </submittedName>
</protein>
<organism evidence="1 2">
    <name type="scientific">Porites evermanni</name>
    <dbReference type="NCBI Taxonomy" id="104178"/>
    <lineage>
        <taxon>Eukaryota</taxon>
        <taxon>Metazoa</taxon>
        <taxon>Cnidaria</taxon>
        <taxon>Anthozoa</taxon>
        <taxon>Hexacorallia</taxon>
        <taxon>Scleractinia</taxon>
        <taxon>Fungiina</taxon>
        <taxon>Poritidae</taxon>
        <taxon>Porites</taxon>
    </lineage>
</organism>
<accession>A0ABN8PM37</accession>
<reference evidence="1 2" key="1">
    <citation type="submission" date="2022-05" db="EMBL/GenBank/DDBJ databases">
        <authorList>
            <consortium name="Genoscope - CEA"/>
            <person name="William W."/>
        </authorList>
    </citation>
    <scope>NUCLEOTIDE SEQUENCE [LARGE SCALE GENOMIC DNA]</scope>
</reference>
<evidence type="ECO:0000313" key="2">
    <source>
        <dbReference type="Proteomes" id="UP001159427"/>
    </source>
</evidence>